<dbReference type="EMBL" id="CAJNOK010055449">
    <property type="protein sequence ID" value="CAF1619434.1"/>
    <property type="molecule type" value="Genomic_DNA"/>
</dbReference>
<comment type="caution">
    <text evidence="4">The sequence shown here is derived from an EMBL/GenBank/DDBJ whole genome shotgun (WGS) entry which is preliminary data.</text>
</comment>
<feature type="region of interest" description="Disordered" evidence="3">
    <location>
        <begin position="1"/>
        <end position="103"/>
    </location>
</feature>
<dbReference type="GO" id="GO:0006412">
    <property type="term" value="P:translation"/>
    <property type="evidence" value="ECO:0007669"/>
    <property type="project" value="InterPro"/>
</dbReference>
<gene>
    <name evidence="4" type="ORF">OVA965_LOCUS43104</name>
    <name evidence="5" type="ORF">TMI583_LOCUS45237</name>
</gene>
<feature type="compositionally biased region" description="Polar residues" evidence="3">
    <location>
        <begin position="1"/>
        <end position="21"/>
    </location>
</feature>
<dbReference type="Proteomes" id="UP000677228">
    <property type="component" value="Unassembled WGS sequence"/>
</dbReference>
<feature type="compositionally biased region" description="Basic and acidic residues" evidence="3">
    <location>
        <begin position="25"/>
        <end position="46"/>
    </location>
</feature>
<evidence type="ECO:0000256" key="1">
    <source>
        <dbReference type="ARBA" id="ARBA00022980"/>
    </source>
</evidence>
<dbReference type="EMBL" id="CAJOBA010080212">
    <property type="protein sequence ID" value="CAF4437949.1"/>
    <property type="molecule type" value="Genomic_DNA"/>
</dbReference>
<evidence type="ECO:0000256" key="2">
    <source>
        <dbReference type="ARBA" id="ARBA00023274"/>
    </source>
</evidence>
<sequence>SVTTSLYQTSFILRSATTASASQTKVKESKSSEEESKLTTDKETRTVEATPLATHGTSTELLTNKAKKDKKLKDKAGDVETIQETSQVQQPTQTVETREKLPTSRVTEEEKVYSSKIQYLVNEIGKLSLVDVMDLNELLKKTLKIQDVSIMSAGTTSATASPTAKKEEEEEDVRPSAQSVFKVRLIKYDDSKKVPVIKQVKDIVENINLVQ</sequence>
<reference evidence="4" key="1">
    <citation type="submission" date="2021-02" db="EMBL/GenBank/DDBJ databases">
        <authorList>
            <person name="Nowell W R."/>
        </authorList>
    </citation>
    <scope>NUCLEOTIDE SEQUENCE</scope>
</reference>
<feature type="region of interest" description="Disordered" evidence="3">
    <location>
        <begin position="154"/>
        <end position="175"/>
    </location>
</feature>
<evidence type="ECO:0000256" key="3">
    <source>
        <dbReference type="SAM" id="MobiDB-lite"/>
    </source>
</evidence>
<accession>A0A8S2G3B1</accession>
<name>A0A8S2G3B1_9BILA</name>
<feature type="compositionally biased region" description="Polar residues" evidence="3">
    <location>
        <begin position="82"/>
        <end position="95"/>
    </location>
</feature>
<dbReference type="SUPFAM" id="SSF48300">
    <property type="entry name" value="Ribosomal protein L7/12, oligomerisation (N-terminal) domain"/>
    <property type="match status" value="1"/>
</dbReference>
<feature type="non-terminal residue" evidence="4">
    <location>
        <position position="211"/>
    </location>
</feature>
<dbReference type="InterPro" id="IPR000206">
    <property type="entry name" value="Ribosomal_bL12"/>
</dbReference>
<organism evidence="4 6">
    <name type="scientific">Didymodactylos carnosus</name>
    <dbReference type="NCBI Taxonomy" id="1234261"/>
    <lineage>
        <taxon>Eukaryota</taxon>
        <taxon>Metazoa</taxon>
        <taxon>Spiralia</taxon>
        <taxon>Gnathifera</taxon>
        <taxon>Rotifera</taxon>
        <taxon>Eurotatoria</taxon>
        <taxon>Bdelloidea</taxon>
        <taxon>Philodinida</taxon>
        <taxon>Philodinidae</taxon>
        <taxon>Didymodactylos</taxon>
    </lineage>
</organism>
<dbReference type="Proteomes" id="UP000682733">
    <property type="component" value="Unassembled WGS sequence"/>
</dbReference>
<dbReference type="GO" id="GO:0003735">
    <property type="term" value="F:structural constituent of ribosome"/>
    <property type="evidence" value="ECO:0007669"/>
    <property type="project" value="InterPro"/>
</dbReference>
<dbReference type="PANTHER" id="PTHR45987:SF4">
    <property type="entry name" value="LARGE RIBOSOMAL SUBUNIT PROTEIN BL12M"/>
    <property type="match status" value="1"/>
</dbReference>
<keyword evidence="2" id="KW-0687">Ribonucleoprotein</keyword>
<protein>
    <submittedName>
        <fullName evidence="4">Uncharacterized protein</fullName>
    </submittedName>
</protein>
<evidence type="ECO:0000313" key="6">
    <source>
        <dbReference type="Proteomes" id="UP000677228"/>
    </source>
</evidence>
<feature type="non-terminal residue" evidence="4">
    <location>
        <position position="1"/>
    </location>
</feature>
<proteinExistence type="predicted"/>
<dbReference type="PANTHER" id="PTHR45987">
    <property type="entry name" value="39S RIBOSOMAL PROTEIN L12"/>
    <property type="match status" value="1"/>
</dbReference>
<feature type="compositionally biased region" description="Low complexity" evidence="3">
    <location>
        <begin position="154"/>
        <end position="163"/>
    </location>
</feature>
<dbReference type="AlphaFoldDB" id="A0A8S2G3B1"/>
<keyword evidence="1" id="KW-0689">Ribosomal protein</keyword>
<evidence type="ECO:0000313" key="5">
    <source>
        <dbReference type="EMBL" id="CAF4437949.1"/>
    </source>
</evidence>
<dbReference type="GO" id="GO:0003729">
    <property type="term" value="F:mRNA binding"/>
    <property type="evidence" value="ECO:0007669"/>
    <property type="project" value="TreeGrafter"/>
</dbReference>
<dbReference type="InterPro" id="IPR036235">
    <property type="entry name" value="Ribosomal_bL12_oligo_N_sf"/>
</dbReference>
<dbReference type="GO" id="GO:0005762">
    <property type="term" value="C:mitochondrial large ribosomal subunit"/>
    <property type="evidence" value="ECO:0007669"/>
    <property type="project" value="TreeGrafter"/>
</dbReference>
<evidence type="ECO:0000313" key="4">
    <source>
        <dbReference type="EMBL" id="CAF1619434.1"/>
    </source>
</evidence>